<keyword evidence="3" id="KW-1003">Cell membrane</keyword>
<comment type="similarity">
    <text evidence="7">Belongs to the binding-protein-dependent transport system permease family.</text>
</comment>
<dbReference type="CDD" id="cd06261">
    <property type="entry name" value="TM_PBP2"/>
    <property type="match status" value="1"/>
</dbReference>
<dbReference type="OrthoDB" id="24153at2"/>
<keyword evidence="12" id="KW-1185">Reference proteome</keyword>
<evidence type="ECO:0000256" key="4">
    <source>
        <dbReference type="ARBA" id="ARBA00022692"/>
    </source>
</evidence>
<dbReference type="EMBL" id="JAMDMJ010000029">
    <property type="protein sequence ID" value="MCY9598373.1"/>
    <property type="molecule type" value="Genomic_DNA"/>
</dbReference>
<dbReference type="Proteomes" id="UP000288943">
    <property type="component" value="Chromosome"/>
</dbReference>
<keyword evidence="6 7" id="KW-0472">Membrane</keyword>
<dbReference type="EMBL" id="CP026520">
    <property type="protein sequence ID" value="QAV19010.1"/>
    <property type="molecule type" value="Genomic_DNA"/>
</dbReference>
<organism evidence="10 11">
    <name type="scientific">Paenibacillus chitinolyticus</name>
    <dbReference type="NCBI Taxonomy" id="79263"/>
    <lineage>
        <taxon>Bacteria</taxon>
        <taxon>Bacillati</taxon>
        <taxon>Bacillota</taxon>
        <taxon>Bacilli</taxon>
        <taxon>Bacillales</taxon>
        <taxon>Paenibacillaceae</taxon>
        <taxon>Paenibacillus</taxon>
    </lineage>
</organism>
<evidence type="ECO:0000256" key="6">
    <source>
        <dbReference type="ARBA" id="ARBA00023136"/>
    </source>
</evidence>
<dbReference type="InterPro" id="IPR045621">
    <property type="entry name" value="BPD_transp_1_N"/>
</dbReference>
<proteinExistence type="inferred from homology"/>
<feature type="transmembrane region" description="Helical" evidence="7">
    <location>
        <begin position="179"/>
        <end position="196"/>
    </location>
</feature>
<dbReference type="GO" id="GO:0055085">
    <property type="term" value="P:transmembrane transport"/>
    <property type="evidence" value="ECO:0007669"/>
    <property type="project" value="InterPro"/>
</dbReference>
<name>A0A410WXF5_9BACL</name>
<evidence type="ECO:0000256" key="7">
    <source>
        <dbReference type="RuleBase" id="RU363032"/>
    </source>
</evidence>
<keyword evidence="5 7" id="KW-1133">Transmembrane helix</keyword>
<dbReference type="Pfam" id="PF19300">
    <property type="entry name" value="BPD_transp_1_N"/>
    <property type="match status" value="1"/>
</dbReference>
<protein>
    <submittedName>
        <fullName evidence="10">ABC transporter permease</fullName>
    </submittedName>
</protein>
<sequence length="317" mass="34693">MLPYAIRRILIAVPVLFGITVINFFLINMAPGNPVDMLIDPTMPKELLDARKELLGLNDPLWMQYAKWLGGLLRGELGYSFSSYAPVSTLIAERLGPTLGLAAASLALGLLIAVPVGIISAVRQNTKFDYFMTGLSFIGTSIPQFFFGLSLIYIFAVQLRILPTGGMYTLGAGGGAWDLIRHMILPVFVLGVFIAGKKVRYVRASMLDVLKQDYLRTARAKGLHPFIVTNKHALRNALIPMITVIAMEIPLLLGGSILIEQIFQWPGIGQLTIQSILSRDYPTLMGLNLAAACIVLATNLLTDLLYSAADPRIRYNG</sequence>
<dbReference type="Proteomes" id="UP001527202">
    <property type="component" value="Unassembled WGS sequence"/>
</dbReference>
<comment type="subcellular location">
    <subcellularLocation>
        <location evidence="1 7">Cell membrane</location>
        <topology evidence="1 7">Multi-pass membrane protein</topology>
    </subcellularLocation>
</comment>
<feature type="domain" description="ABC transmembrane type-1" evidence="8">
    <location>
        <begin position="95"/>
        <end position="306"/>
    </location>
</feature>
<dbReference type="PANTHER" id="PTHR43163">
    <property type="entry name" value="DIPEPTIDE TRANSPORT SYSTEM PERMEASE PROTEIN DPPB-RELATED"/>
    <property type="match status" value="1"/>
</dbReference>
<dbReference type="Gene3D" id="1.10.3720.10">
    <property type="entry name" value="MetI-like"/>
    <property type="match status" value="1"/>
</dbReference>
<dbReference type="PROSITE" id="PS50928">
    <property type="entry name" value="ABC_TM1"/>
    <property type="match status" value="1"/>
</dbReference>
<dbReference type="Pfam" id="PF00528">
    <property type="entry name" value="BPD_transp_1"/>
    <property type="match status" value="1"/>
</dbReference>
<evidence type="ECO:0000256" key="1">
    <source>
        <dbReference type="ARBA" id="ARBA00004651"/>
    </source>
</evidence>
<evidence type="ECO:0000256" key="2">
    <source>
        <dbReference type="ARBA" id="ARBA00022448"/>
    </source>
</evidence>
<keyword evidence="2 7" id="KW-0813">Transport</keyword>
<feature type="transmembrane region" description="Helical" evidence="7">
    <location>
        <begin position="134"/>
        <end position="159"/>
    </location>
</feature>
<feature type="transmembrane region" description="Helical" evidence="7">
    <location>
        <begin position="9"/>
        <end position="27"/>
    </location>
</feature>
<reference evidence="9 12" key="2">
    <citation type="submission" date="2022-05" db="EMBL/GenBank/DDBJ databases">
        <title>Genome Sequencing of Bee-Associated Microbes.</title>
        <authorList>
            <person name="Dunlap C."/>
        </authorList>
    </citation>
    <scope>NUCLEOTIDE SEQUENCE [LARGE SCALE GENOMIC DNA]</scope>
    <source>
        <strain evidence="9 12">NRRL B-23120</strain>
    </source>
</reference>
<dbReference type="GeneID" id="95376220"/>
<dbReference type="PANTHER" id="PTHR43163:SF6">
    <property type="entry name" value="DIPEPTIDE TRANSPORT SYSTEM PERMEASE PROTEIN DPPB-RELATED"/>
    <property type="match status" value="1"/>
</dbReference>
<feature type="transmembrane region" description="Helical" evidence="7">
    <location>
        <begin position="99"/>
        <end position="122"/>
    </location>
</feature>
<evidence type="ECO:0000256" key="3">
    <source>
        <dbReference type="ARBA" id="ARBA00022475"/>
    </source>
</evidence>
<evidence type="ECO:0000313" key="10">
    <source>
        <dbReference type="EMBL" id="QAV19010.1"/>
    </source>
</evidence>
<feature type="transmembrane region" description="Helical" evidence="7">
    <location>
        <begin position="283"/>
        <end position="306"/>
    </location>
</feature>
<feature type="transmembrane region" description="Helical" evidence="7">
    <location>
        <begin position="237"/>
        <end position="263"/>
    </location>
</feature>
<gene>
    <name evidence="9" type="ORF">M5X16_21735</name>
    <name evidence="10" type="ORF">PC41400_15510</name>
</gene>
<accession>A0A410WXF5</accession>
<evidence type="ECO:0000313" key="9">
    <source>
        <dbReference type="EMBL" id="MCY9598373.1"/>
    </source>
</evidence>
<evidence type="ECO:0000256" key="5">
    <source>
        <dbReference type="ARBA" id="ARBA00022989"/>
    </source>
</evidence>
<evidence type="ECO:0000313" key="12">
    <source>
        <dbReference type="Proteomes" id="UP001527202"/>
    </source>
</evidence>
<reference evidence="10 11" key="1">
    <citation type="submission" date="2018-01" db="EMBL/GenBank/DDBJ databases">
        <title>The whole genome sequencing and assembly of Paenibacillus chitinolyticus KCCM 41400 strain.</title>
        <authorList>
            <person name="Kim J.-Y."/>
            <person name="Park M.-K."/>
            <person name="Lee Y.-J."/>
            <person name="Yi H."/>
            <person name="Bahn Y.-S."/>
            <person name="Kim J.F."/>
            <person name="Lee D.-W."/>
        </authorList>
    </citation>
    <scope>NUCLEOTIDE SEQUENCE [LARGE SCALE GENOMIC DNA]</scope>
    <source>
        <strain evidence="10 11">KCCM 41400</strain>
    </source>
</reference>
<evidence type="ECO:0000259" key="8">
    <source>
        <dbReference type="PROSITE" id="PS50928"/>
    </source>
</evidence>
<dbReference type="SUPFAM" id="SSF161098">
    <property type="entry name" value="MetI-like"/>
    <property type="match status" value="1"/>
</dbReference>
<keyword evidence="4 7" id="KW-0812">Transmembrane</keyword>
<dbReference type="KEGG" id="pchi:PC41400_15510"/>
<dbReference type="InterPro" id="IPR035906">
    <property type="entry name" value="MetI-like_sf"/>
</dbReference>
<dbReference type="GO" id="GO:0005886">
    <property type="term" value="C:plasma membrane"/>
    <property type="evidence" value="ECO:0007669"/>
    <property type="project" value="UniProtKB-SubCell"/>
</dbReference>
<dbReference type="InterPro" id="IPR000515">
    <property type="entry name" value="MetI-like"/>
</dbReference>
<evidence type="ECO:0000313" key="11">
    <source>
        <dbReference type="Proteomes" id="UP000288943"/>
    </source>
</evidence>
<dbReference type="RefSeq" id="WP_042225724.1">
    <property type="nucleotide sequence ID" value="NZ_BQWH01000038.1"/>
</dbReference>
<dbReference type="AlphaFoldDB" id="A0A410WXF5"/>